<dbReference type="OrthoDB" id="286778at2"/>
<dbReference type="PANTHER" id="PTHR36505">
    <property type="entry name" value="BLR1072 PROTEIN"/>
    <property type="match status" value="1"/>
</dbReference>
<name>A0A4Y9T606_9BURK</name>
<feature type="region of interest" description="Disordered" evidence="1">
    <location>
        <begin position="163"/>
        <end position="231"/>
    </location>
</feature>
<organism evidence="3 4">
    <name type="scientific">Massilia horti</name>
    <dbReference type="NCBI Taxonomy" id="2562153"/>
    <lineage>
        <taxon>Bacteria</taxon>
        <taxon>Pseudomonadati</taxon>
        <taxon>Pseudomonadota</taxon>
        <taxon>Betaproteobacteria</taxon>
        <taxon>Burkholderiales</taxon>
        <taxon>Oxalobacteraceae</taxon>
        <taxon>Telluria group</taxon>
        <taxon>Massilia</taxon>
    </lineage>
</organism>
<dbReference type="Proteomes" id="UP000297258">
    <property type="component" value="Unassembled WGS sequence"/>
</dbReference>
<keyword evidence="4" id="KW-1185">Reference proteome</keyword>
<evidence type="ECO:0000259" key="2">
    <source>
        <dbReference type="Pfam" id="PF05239"/>
    </source>
</evidence>
<comment type="caution">
    <text evidence="3">The sequence shown here is derived from an EMBL/GenBank/DDBJ whole genome shotgun (WGS) entry which is preliminary data.</text>
</comment>
<dbReference type="SUPFAM" id="SSF50346">
    <property type="entry name" value="PRC-barrel domain"/>
    <property type="match status" value="1"/>
</dbReference>
<dbReference type="EMBL" id="SPUM01000002">
    <property type="protein sequence ID" value="TFW36197.1"/>
    <property type="molecule type" value="Genomic_DNA"/>
</dbReference>
<feature type="compositionally biased region" description="Low complexity" evidence="1">
    <location>
        <begin position="212"/>
        <end position="221"/>
    </location>
</feature>
<dbReference type="InterPro" id="IPR027275">
    <property type="entry name" value="PRC-brl_dom"/>
</dbReference>
<sequence>MSYLDRDKLGMYKDSADAGPGPQLMGADTLIGDSVVNGAEENLGQIKDLMLNMNTGQVAYAVLAFGGFLHMGEKLFAVPWPALHLDTVNKRFVLNVEKERLKNAPGFNPDNWPNMNDIAWANQVHTFYGTDAARQGAPTMGPGSSVATGGVIGGAGTGPGMGAGMAGSDTAGSGVGLSSGSGGSTTGTGGGAMGTGSEGGTGGNIGLGAGTSRGASDLGSTTAGGGGSRTS</sequence>
<evidence type="ECO:0000313" key="4">
    <source>
        <dbReference type="Proteomes" id="UP000297258"/>
    </source>
</evidence>
<accession>A0A4Y9T606</accession>
<evidence type="ECO:0000256" key="1">
    <source>
        <dbReference type="SAM" id="MobiDB-lite"/>
    </source>
</evidence>
<dbReference type="InterPro" id="IPR011033">
    <property type="entry name" value="PRC_barrel-like_sf"/>
</dbReference>
<dbReference type="AlphaFoldDB" id="A0A4Y9T606"/>
<dbReference type="PANTHER" id="PTHR36505:SF1">
    <property type="entry name" value="BLR1072 PROTEIN"/>
    <property type="match status" value="1"/>
</dbReference>
<dbReference type="Gene3D" id="2.30.30.240">
    <property type="entry name" value="PRC-barrel domain"/>
    <property type="match status" value="1"/>
</dbReference>
<dbReference type="RefSeq" id="WP_135187761.1">
    <property type="nucleotide sequence ID" value="NZ_SPUM01000002.1"/>
</dbReference>
<reference evidence="3 4" key="1">
    <citation type="submission" date="2019-03" db="EMBL/GenBank/DDBJ databases">
        <title>Draft genome of Massilia hortus sp. nov., a novel bacterial species of the Oxalobacteraceae family.</title>
        <authorList>
            <person name="Peta V."/>
            <person name="Raths R."/>
            <person name="Bucking H."/>
        </authorList>
    </citation>
    <scope>NUCLEOTIDE SEQUENCE [LARGE SCALE GENOMIC DNA]</scope>
    <source>
        <strain evidence="3 4">ONC3</strain>
    </source>
</reference>
<proteinExistence type="predicted"/>
<feature type="domain" description="PRC-barrel" evidence="2">
    <location>
        <begin position="25"/>
        <end position="100"/>
    </location>
</feature>
<gene>
    <name evidence="3" type="ORF">E4O92_00385</name>
</gene>
<protein>
    <submittedName>
        <fullName evidence="3">PRC-barrel domain containing protein</fullName>
    </submittedName>
</protein>
<feature type="compositionally biased region" description="Gly residues" evidence="1">
    <location>
        <begin position="173"/>
        <end position="211"/>
    </location>
</feature>
<evidence type="ECO:0000313" key="3">
    <source>
        <dbReference type="EMBL" id="TFW36197.1"/>
    </source>
</evidence>
<dbReference type="Pfam" id="PF05239">
    <property type="entry name" value="PRC"/>
    <property type="match status" value="1"/>
</dbReference>
<feature type="compositionally biased region" description="Gly residues" evidence="1">
    <location>
        <begin position="222"/>
        <end position="231"/>
    </location>
</feature>